<organism evidence="6 7">
    <name type="scientific">Dictyobacter vulcani</name>
    <dbReference type="NCBI Taxonomy" id="2607529"/>
    <lineage>
        <taxon>Bacteria</taxon>
        <taxon>Bacillati</taxon>
        <taxon>Chloroflexota</taxon>
        <taxon>Ktedonobacteria</taxon>
        <taxon>Ktedonobacterales</taxon>
        <taxon>Dictyobacteraceae</taxon>
        <taxon>Dictyobacter</taxon>
    </lineage>
</organism>
<evidence type="ECO:0000256" key="1">
    <source>
        <dbReference type="ARBA" id="ARBA00007963"/>
    </source>
</evidence>
<name>A0A5J4KVS7_9CHLR</name>
<evidence type="ECO:0000313" key="7">
    <source>
        <dbReference type="Proteomes" id="UP000326912"/>
    </source>
</evidence>
<gene>
    <name evidence="6" type="ORF">KDW_57650</name>
</gene>
<reference evidence="6 7" key="1">
    <citation type="submission" date="2019-10" db="EMBL/GenBank/DDBJ databases">
        <title>Dictyobacter vulcani sp. nov., within the class Ktedonobacteria, isolated from soil of volcanic Mt. Zao.</title>
        <authorList>
            <person name="Zheng Y."/>
            <person name="Wang C.M."/>
            <person name="Sakai Y."/>
            <person name="Abe K."/>
            <person name="Yokota A."/>
            <person name="Yabe S."/>
        </authorList>
    </citation>
    <scope>NUCLEOTIDE SEQUENCE [LARGE SCALE GENOMIC DNA]</scope>
    <source>
        <strain evidence="6 7">W12</strain>
    </source>
</reference>
<evidence type="ECO:0000256" key="3">
    <source>
        <dbReference type="ARBA" id="ARBA00022723"/>
    </source>
</evidence>
<dbReference type="AlphaFoldDB" id="A0A5J4KVS7"/>
<comment type="caution">
    <text evidence="6">The sequence shown here is derived from an EMBL/GenBank/DDBJ whole genome shotgun (WGS) entry which is preliminary data.</text>
</comment>
<dbReference type="InterPro" id="IPR036820">
    <property type="entry name" value="Archease_dom_sf"/>
</dbReference>
<protein>
    <recommendedName>
        <fullName evidence="5">Archease domain-containing protein</fullName>
    </recommendedName>
</protein>
<evidence type="ECO:0000256" key="4">
    <source>
        <dbReference type="ARBA" id="ARBA00022837"/>
    </source>
</evidence>
<evidence type="ECO:0000256" key="2">
    <source>
        <dbReference type="ARBA" id="ARBA00022694"/>
    </source>
</evidence>
<sequence>MLIAWLNELIFLFDTDYLLFRAFTIEAISETQVRGRAEGEVYDRQRHDLSSAIKAVTWHEAAITHIADGYQARIIFDI</sequence>
<feature type="domain" description="Archease" evidence="5">
    <location>
        <begin position="2"/>
        <end position="78"/>
    </location>
</feature>
<keyword evidence="3" id="KW-0479">Metal-binding</keyword>
<dbReference type="Pfam" id="PF01951">
    <property type="entry name" value="Archease"/>
    <property type="match status" value="1"/>
</dbReference>
<dbReference type="GO" id="GO:0008033">
    <property type="term" value="P:tRNA processing"/>
    <property type="evidence" value="ECO:0007669"/>
    <property type="project" value="UniProtKB-KW"/>
</dbReference>
<keyword evidence="4" id="KW-0106">Calcium</keyword>
<dbReference type="Gene3D" id="3.55.10.10">
    <property type="entry name" value="Archease domain"/>
    <property type="match status" value="1"/>
</dbReference>
<accession>A0A5J4KVS7</accession>
<keyword evidence="7" id="KW-1185">Reference proteome</keyword>
<proteinExistence type="inferred from homology"/>
<evidence type="ECO:0000313" key="6">
    <source>
        <dbReference type="EMBL" id="GER91603.1"/>
    </source>
</evidence>
<dbReference type="InterPro" id="IPR023572">
    <property type="entry name" value="Archease_dom"/>
</dbReference>
<dbReference type="GO" id="GO:0046872">
    <property type="term" value="F:metal ion binding"/>
    <property type="evidence" value="ECO:0007669"/>
    <property type="project" value="UniProtKB-KW"/>
</dbReference>
<keyword evidence="2" id="KW-0819">tRNA processing</keyword>
<comment type="similarity">
    <text evidence="1">Belongs to the archease family.</text>
</comment>
<dbReference type="SUPFAM" id="SSF69819">
    <property type="entry name" value="MTH1598-like"/>
    <property type="match status" value="1"/>
</dbReference>
<evidence type="ECO:0000259" key="5">
    <source>
        <dbReference type="Pfam" id="PF01951"/>
    </source>
</evidence>
<dbReference type="EMBL" id="BKZW01000004">
    <property type="protein sequence ID" value="GER91603.1"/>
    <property type="molecule type" value="Genomic_DNA"/>
</dbReference>
<dbReference type="Proteomes" id="UP000326912">
    <property type="component" value="Unassembled WGS sequence"/>
</dbReference>